<dbReference type="KEGG" id="ttc:FOKN1_2613"/>
<keyword evidence="3" id="KW-1185">Reference proteome</keyword>
<dbReference type="EMBL" id="AP018052">
    <property type="protein sequence ID" value="BAZ94983.1"/>
    <property type="molecule type" value="Genomic_DNA"/>
</dbReference>
<dbReference type="RefSeq" id="WP_096367013.1">
    <property type="nucleotide sequence ID" value="NZ_AP018052.1"/>
</dbReference>
<feature type="region of interest" description="Disordered" evidence="1">
    <location>
        <begin position="74"/>
        <end position="93"/>
    </location>
</feature>
<evidence type="ECO:0000256" key="1">
    <source>
        <dbReference type="SAM" id="MobiDB-lite"/>
    </source>
</evidence>
<proteinExistence type="predicted"/>
<organism evidence="2 3">
    <name type="scientific">Thiohalobacter thiocyanaticus</name>
    <dbReference type="NCBI Taxonomy" id="585455"/>
    <lineage>
        <taxon>Bacteria</taxon>
        <taxon>Pseudomonadati</taxon>
        <taxon>Pseudomonadota</taxon>
        <taxon>Gammaproteobacteria</taxon>
        <taxon>Thiohalobacterales</taxon>
        <taxon>Thiohalobacteraceae</taxon>
        <taxon>Thiohalobacter</taxon>
    </lineage>
</organism>
<dbReference type="AlphaFoldDB" id="A0A1Z4VTZ6"/>
<gene>
    <name evidence="2" type="ORF">FOKN1_2613</name>
</gene>
<reference evidence="2 3" key="1">
    <citation type="submission" date="2017-05" db="EMBL/GenBank/DDBJ databases">
        <title>Thiocyanate degradation by Thiohalobacter thiocyanaticus FOKN1.</title>
        <authorList>
            <person name="Oshiki M."/>
            <person name="Fukushima T."/>
            <person name="Kawano S."/>
            <person name="Nakagawa J."/>
        </authorList>
    </citation>
    <scope>NUCLEOTIDE SEQUENCE [LARGE SCALE GENOMIC DNA]</scope>
    <source>
        <strain evidence="2 3">FOKN1</strain>
    </source>
</reference>
<dbReference type="Proteomes" id="UP000218765">
    <property type="component" value="Chromosome"/>
</dbReference>
<sequence>MKPTPEQIRSALAAAEAMRERGEDPDALALTLLYLKRHCERLEPVFLHAERFVGFGQDEGEHRQLVRAIEAARRGEAKEAGADTQDFGLTSSA</sequence>
<dbReference type="OrthoDB" id="6199221at2"/>
<evidence type="ECO:0000313" key="2">
    <source>
        <dbReference type="EMBL" id="BAZ94983.1"/>
    </source>
</evidence>
<protein>
    <submittedName>
        <fullName evidence="2">Uncharacterized protein</fullName>
    </submittedName>
</protein>
<accession>A0A1Z4VTZ6</accession>
<evidence type="ECO:0000313" key="3">
    <source>
        <dbReference type="Proteomes" id="UP000218765"/>
    </source>
</evidence>
<name>A0A1Z4VTZ6_9GAMM</name>